<accession>A0A4Y2F5G0</accession>
<proteinExistence type="predicted"/>
<dbReference type="Proteomes" id="UP000499080">
    <property type="component" value="Unassembled WGS sequence"/>
</dbReference>
<organism evidence="2 3">
    <name type="scientific">Araneus ventricosus</name>
    <name type="common">Orbweaver spider</name>
    <name type="synonym">Epeira ventricosa</name>
    <dbReference type="NCBI Taxonomy" id="182803"/>
    <lineage>
        <taxon>Eukaryota</taxon>
        <taxon>Metazoa</taxon>
        <taxon>Ecdysozoa</taxon>
        <taxon>Arthropoda</taxon>
        <taxon>Chelicerata</taxon>
        <taxon>Arachnida</taxon>
        <taxon>Araneae</taxon>
        <taxon>Araneomorphae</taxon>
        <taxon>Entelegynae</taxon>
        <taxon>Araneoidea</taxon>
        <taxon>Araneidae</taxon>
        <taxon>Araneus</taxon>
    </lineage>
</organism>
<keyword evidence="3" id="KW-1185">Reference proteome</keyword>
<name>A0A4Y2F5G0_ARAVE</name>
<sequence>MYPLQTLRKTAKRNPGSGGIRTHAPEETGALNQRLRPLGHATTTFISQHSNTLLDFNANYIWQCDKTNRVVKHSVKVIDTRTEKVCDEFFRLSMKKMISSINECNLAISFFRTELELLSSRYRWCIVPGEGLATSVITDDQITEILYAFTINNVEIYMLYLLVNFYETCY</sequence>
<feature type="region of interest" description="Disordered" evidence="1">
    <location>
        <begin position="1"/>
        <end position="24"/>
    </location>
</feature>
<protein>
    <submittedName>
        <fullName evidence="2">Uncharacterized protein</fullName>
    </submittedName>
</protein>
<reference evidence="2 3" key="1">
    <citation type="journal article" date="2019" name="Sci. Rep.">
        <title>Orb-weaving spider Araneus ventricosus genome elucidates the spidroin gene catalogue.</title>
        <authorList>
            <person name="Kono N."/>
            <person name="Nakamura H."/>
            <person name="Ohtoshi R."/>
            <person name="Moran D.A.P."/>
            <person name="Shinohara A."/>
            <person name="Yoshida Y."/>
            <person name="Fujiwara M."/>
            <person name="Mori M."/>
            <person name="Tomita M."/>
            <person name="Arakawa K."/>
        </authorList>
    </citation>
    <scope>NUCLEOTIDE SEQUENCE [LARGE SCALE GENOMIC DNA]</scope>
</reference>
<comment type="caution">
    <text evidence="2">The sequence shown here is derived from an EMBL/GenBank/DDBJ whole genome shotgun (WGS) entry which is preliminary data.</text>
</comment>
<dbReference type="EMBL" id="BGPR01000819">
    <property type="protein sequence ID" value="GBM36770.1"/>
    <property type="molecule type" value="Genomic_DNA"/>
</dbReference>
<gene>
    <name evidence="2" type="ORF">AVEN_273807_1</name>
</gene>
<evidence type="ECO:0000313" key="3">
    <source>
        <dbReference type="Proteomes" id="UP000499080"/>
    </source>
</evidence>
<dbReference type="AlphaFoldDB" id="A0A4Y2F5G0"/>
<evidence type="ECO:0000256" key="1">
    <source>
        <dbReference type="SAM" id="MobiDB-lite"/>
    </source>
</evidence>
<evidence type="ECO:0000313" key="2">
    <source>
        <dbReference type="EMBL" id="GBM36770.1"/>
    </source>
</evidence>